<dbReference type="PANTHER" id="PTHR43335:SF4">
    <property type="entry name" value="ABC TRANSPORTER, ATP-BINDING PROTEIN"/>
    <property type="match status" value="1"/>
</dbReference>
<dbReference type="PROSITE" id="PS50893">
    <property type="entry name" value="ABC_TRANSPORTER_2"/>
    <property type="match status" value="1"/>
</dbReference>
<keyword evidence="2" id="KW-0813">Transport</keyword>
<dbReference type="OrthoDB" id="9804819at2"/>
<dbReference type="RefSeq" id="WP_026801819.1">
    <property type="nucleotide sequence ID" value="NZ_AULI01000026.1"/>
</dbReference>
<dbReference type="Gene3D" id="3.40.50.300">
    <property type="entry name" value="P-loop containing nucleotide triphosphate hydrolases"/>
    <property type="match status" value="1"/>
</dbReference>
<dbReference type="EMBL" id="AVPE01000026">
    <property type="protein sequence ID" value="KGX88670.1"/>
    <property type="molecule type" value="Genomic_DNA"/>
</dbReference>
<dbReference type="InterPro" id="IPR017871">
    <property type="entry name" value="ABC_transporter-like_CS"/>
</dbReference>
<dbReference type="InterPro" id="IPR003439">
    <property type="entry name" value="ABC_transporter-like_ATP-bd"/>
</dbReference>
<dbReference type="PANTHER" id="PTHR43335">
    <property type="entry name" value="ABC TRANSPORTER, ATP-BINDING PROTEIN"/>
    <property type="match status" value="1"/>
</dbReference>
<proteinExistence type="inferred from homology"/>
<dbReference type="InterPro" id="IPR027417">
    <property type="entry name" value="P-loop_NTPase"/>
</dbReference>
<dbReference type="Pfam" id="PF00005">
    <property type="entry name" value="ABC_tran"/>
    <property type="match status" value="1"/>
</dbReference>
<dbReference type="SMART" id="SM00382">
    <property type="entry name" value="AAA"/>
    <property type="match status" value="1"/>
</dbReference>
<dbReference type="PROSITE" id="PS00211">
    <property type="entry name" value="ABC_TRANSPORTER_1"/>
    <property type="match status" value="1"/>
</dbReference>
<dbReference type="GO" id="GO:0005524">
    <property type="term" value="F:ATP binding"/>
    <property type="evidence" value="ECO:0007669"/>
    <property type="project" value="UniProtKB-KW"/>
</dbReference>
<evidence type="ECO:0000256" key="1">
    <source>
        <dbReference type="ARBA" id="ARBA00005417"/>
    </source>
</evidence>
<dbReference type="Proteomes" id="UP000030528">
    <property type="component" value="Unassembled WGS sequence"/>
</dbReference>
<sequence length="307" mass="34911">MHSKAVMEVMNLTKKVGRTNIIDDVSFHLNEGEIKGLLGPNGSGKTSLLRLLVGLWKPTSGEIMIDQYNIQTDFENAISKVGSLIENPEFYDYLSGYDNLMQVHRLQSDSGRSRVEEVIEILEMESYIYDRVASYSLGMRQRLGLAIAYLSNPKILLLDEPTNGLDPEGIQNLRDYLNKLKDEGVSILISSHLLAEIEMICDRIIILDNGRIVSEGALEEYRGHSSEQGRYFFKVMEMERFEPLLKEQERSGFIDETLDHGFFMTGTEREVASMNRFLVDQGMSVVGIEKSQATLEDAFLSHLRREQ</sequence>
<keyword evidence="3" id="KW-0547">Nucleotide-binding</keyword>
<evidence type="ECO:0000256" key="4">
    <source>
        <dbReference type="ARBA" id="ARBA00022840"/>
    </source>
</evidence>
<name>A0A0A5GC36_9BACI</name>
<dbReference type="STRING" id="1385510.GCA_000425205_03655"/>
<evidence type="ECO:0000256" key="2">
    <source>
        <dbReference type="ARBA" id="ARBA00022448"/>
    </source>
</evidence>
<dbReference type="AlphaFoldDB" id="A0A0A5GC36"/>
<gene>
    <name evidence="6" type="ORF">N781_09735</name>
</gene>
<comment type="similarity">
    <text evidence="1">Belongs to the ABC transporter superfamily.</text>
</comment>
<evidence type="ECO:0000313" key="6">
    <source>
        <dbReference type="EMBL" id="KGX88670.1"/>
    </source>
</evidence>
<dbReference type="GO" id="GO:0016887">
    <property type="term" value="F:ATP hydrolysis activity"/>
    <property type="evidence" value="ECO:0007669"/>
    <property type="project" value="InterPro"/>
</dbReference>
<keyword evidence="4" id="KW-0067">ATP-binding</keyword>
<organism evidence="6 7">
    <name type="scientific">Pontibacillus halophilus JSM 076056 = DSM 19796</name>
    <dbReference type="NCBI Taxonomy" id="1385510"/>
    <lineage>
        <taxon>Bacteria</taxon>
        <taxon>Bacillati</taxon>
        <taxon>Bacillota</taxon>
        <taxon>Bacilli</taxon>
        <taxon>Bacillales</taxon>
        <taxon>Bacillaceae</taxon>
        <taxon>Pontibacillus</taxon>
    </lineage>
</organism>
<evidence type="ECO:0000259" key="5">
    <source>
        <dbReference type="PROSITE" id="PS50893"/>
    </source>
</evidence>
<dbReference type="eggNOG" id="COG1131">
    <property type="taxonomic scope" value="Bacteria"/>
</dbReference>
<protein>
    <recommendedName>
        <fullName evidence="5">ABC transporter domain-containing protein</fullName>
    </recommendedName>
</protein>
<dbReference type="InterPro" id="IPR003593">
    <property type="entry name" value="AAA+_ATPase"/>
</dbReference>
<reference evidence="6 7" key="1">
    <citation type="submission" date="2013-08" db="EMBL/GenBank/DDBJ databases">
        <authorList>
            <person name="Huang J."/>
            <person name="Wang G."/>
        </authorList>
    </citation>
    <scope>NUCLEOTIDE SEQUENCE [LARGE SCALE GENOMIC DNA]</scope>
    <source>
        <strain evidence="6 7">JSM 076056</strain>
    </source>
</reference>
<feature type="domain" description="ABC transporter" evidence="5">
    <location>
        <begin position="7"/>
        <end position="234"/>
    </location>
</feature>
<accession>A0A0A5GC36</accession>
<evidence type="ECO:0000256" key="3">
    <source>
        <dbReference type="ARBA" id="ARBA00022741"/>
    </source>
</evidence>
<evidence type="ECO:0000313" key="7">
    <source>
        <dbReference type="Proteomes" id="UP000030528"/>
    </source>
</evidence>
<dbReference type="SUPFAM" id="SSF52540">
    <property type="entry name" value="P-loop containing nucleoside triphosphate hydrolases"/>
    <property type="match status" value="1"/>
</dbReference>
<keyword evidence="7" id="KW-1185">Reference proteome</keyword>
<comment type="caution">
    <text evidence="6">The sequence shown here is derived from an EMBL/GenBank/DDBJ whole genome shotgun (WGS) entry which is preliminary data.</text>
</comment>